<feature type="transmembrane region" description="Helical" evidence="1">
    <location>
        <begin position="92"/>
        <end position="112"/>
    </location>
</feature>
<dbReference type="RefSeq" id="WP_108736842.1">
    <property type="nucleotide sequence ID" value="NZ_CP020919.1"/>
</dbReference>
<gene>
    <name evidence="2" type="ORF">FK004_08325</name>
</gene>
<sequence length="149" mass="15997">MKKDFTPYAGTALRLALGIAMLSAVADRFGLWGTYGTPNVAWGNWENFIAYTHQLNYFVSLSVATVLGTIATALEILLGLLLVTGYKTKRTAFATGILLLAFGLTMTLSLSVKVPLDFSVFSSAAGAFVLSCIGNTAFALDNYSKRPLR</sequence>
<keyword evidence="1" id="KW-0812">Transmembrane</keyword>
<feature type="transmembrane region" description="Helical" evidence="1">
    <location>
        <begin position="118"/>
        <end position="140"/>
    </location>
</feature>
<accession>A0A2S1LNE7</accession>
<evidence type="ECO:0000313" key="2">
    <source>
        <dbReference type="EMBL" id="AWG25239.1"/>
    </source>
</evidence>
<dbReference type="AlphaFoldDB" id="A0A2S1LNE7"/>
<feature type="transmembrane region" description="Helical" evidence="1">
    <location>
        <begin position="12"/>
        <end position="35"/>
    </location>
</feature>
<keyword evidence="1" id="KW-1133">Transmembrane helix</keyword>
<evidence type="ECO:0000256" key="1">
    <source>
        <dbReference type="SAM" id="Phobius"/>
    </source>
</evidence>
<keyword evidence="3" id="KW-1185">Reference proteome</keyword>
<proteinExistence type="predicted"/>
<evidence type="ECO:0000313" key="3">
    <source>
        <dbReference type="Proteomes" id="UP000244677"/>
    </source>
</evidence>
<protein>
    <submittedName>
        <fullName evidence="2">DoxX family protein</fullName>
    </submittedName>
</protein>
<feature type="transmembrane region" description="Helical" evidence="1">
    <location>
        <begin position="55"/>
        <end position="80"/>
    </location>
</feature>
<keyword evidence="1" id="KW-0472">Membrane</keyword>
<dbReference type="KEGG" id="fki:FK004_08325"/>
<reference evidence="2 3" key="1">
    <citation type="submission" date="2017-04" db="EMBL/GenBank/DDBJ databases">
        <title>Complete genome sequence of Flavobacterium kingsejong AJ004.</title>
        <authorList>
            <person name="Lee P.C."/>
        </authorList>
    </citation>
    <scope>NUCLEOTIDE SEQUENCE [LARGE SCALE GENOMIC DNA]</scope>
    <source>
        <strain evidence="2 3">AJ004</strain>
    </source>
</reference>
<name>A0A2S1LNE7_9FLAO</name>
<dbReference type="Proteomes" id="UP000244677">
    <property type="component" value="Chromosome"/>
</dbReference>
<dbReference type="OrthoDB" id="676158at2"/>
<dbReference type="EMBL" id="CP020919">
    <property type="protein sequence ID" value="AWG25239.1"/>
    <property type="molecule type" value="Genomic_DNA"/>
</dbReference>
<organism evidence="2 3">
    <name type="scientific">Flavobacterium kingsejongi</name>
    <dbReference type="NCBI Taxonomy" id="1678728"/>
    <lineage>
        <taxon>Bacteria</taxon>
        <taxon>Pseudomonadati</taxon>
        <taxon>Bacteroidota</taxon>
        <taxon>Flavobacteriia</taxon>
        <taxon>Flavobacteriales</taxon>
        <taxon>Flavobacteriaceae</taxon>
        <taxon>Flavobacterium</taxon>
    </lineage>
</organism>